<feature type="signal peptide" evidence="4">
    <location>
        <begin position="1"/>
        <end position="28"/>
    </location>
</feature>
<dbReference type="NCBIfam" id="TIGR01730">
    <property type="entry name" value="RND_mfp"/>
    <property type="match status" value="1"/>
</dbReference>
<accession>A0A5S9N5K2</accession>
<evidence type="ECO:0000256" key="1">
    <source>
        <dbReference type="ARBA" id="ARBA00004519"/>
    </source>
</evidence>
<dbReference type="InterPro" id="IPR006143">
    <property type="entry name" value="RND_pump_MFP"/>
</dbReference>
<dbReference type="Proteomes" id="UP000434580">
    <property type="component" value="Unassembled WGS sequence"/>
</dbReference>
<evidence type="ECO:0000256" key="3">
    <source>
        <dbReference type="SAM" id="MobiDB-lite"/>
    </source>
</evidence>
<feature type="domain" description="Multidrug resistance protein MdtA-like barrel-sandwich hybrid" evidence="6">
    <location>
        <begin position="60"/>
        <end position="197"/>
    </location>
</feature>
<sequence>MFKSPVLTTLLATALVSLLSACSKPAPQAPPSIVTTEKVQTKPYQAVFEYVGRLQAVEDTSIQAQVTGYMKEFTFVEGDIIKKGDLLFVIDPAPFKAALANANAQVASAKANVEISTLNYNRGKALVKTGAISQSDFDTLTANKLEAEASLASASANVETANINLEWTRIEAPIDGRIGNKKYSIGDLISPTSGALTSIVSIDPIYAFFQINESTYLQLAQSAAKAEASGQKAQTYTAGVKLTNGQVYPHDGEFDFVSNRIDADTDTLTVRATFPNPNGLLRPGQYVRVLVESNATEQQLTVPQSAIVSNQQGNFVYSVSQAGVVTANKVDLGTIDGERQFVKGSNLKDQQSVIVGGLQRVRPGQTVQVKPNQEKQQTIPSTEEQAPAK</sequence>
<comment type="subcellular location">
    <subcellularLocation>
        <location evidence="1">Cell inner membrane</location>
        <topology evidence="1">Lipid-anchor</topology>
    </subcellularLocation>
</comment>
<dbReference type="GO" id="GO:0046677">
    <property type="term" value="P:response to antibiotic"/>
    <property type="evidence" value="ECO:0007669"/>
    <property type="project" value="TreeGrafter"/>
</dbReference>
<dbReference type="Gene3D" id="2.40.50.100">
    <property type="match status" value="1"/>
</dbReference>
<evidence type="ECO:0000259" key="6">
    <source>
        <dbReference type="Pfam" id="PF25917"/>
    </source>
</evidence>
<feature type="domain" description="Multidrug resistance protein MdtA-like beta-barrel" evidence="7">
    <location>
        <begin position="204"/>
        <end position="292"/>
    </location>
</feature>
<dbReference type="Pfam" id="PF25944">
    <property type="entry name" value="Beta-barrel_RND"/>
    <property type="match status" value="1"/>
</dbReference>
<dbReference type="Gene3D" id="2.40.30.170">
    <property type="match status" value="1"/>
</dbReference>
<evidence type="ECO:0000313" key="9">
    <source>
        <dbReference type="Proteomes" id="UP000434580"/>
    </source>
</evidence>
<dbReference type="GO" id="GO:0030313">
    <property type="term" value="C:cell envelope"/>
    <property type="evidence" value="ECO:0007669"/>
    <property type="project" value="UniProtKB-SubCell"/>
</dbReference>
<dbReference type="Pfam" id="PF25917">
    <property type="entry name" value="BSH_RND"/>
    <property type="match status" value="1"/>
</dbReference>
<dbReference type="AlphaFoldDB" id="A0A5S9N5K2"/>
<feature type="compositionally biased region" description="Polar residues" evidence="3">
    <location>
        <begin position="365"/>
        <end position="389"/>
    </location>
</feature>
<dbReference type="EMBL" id="CACSII010000001">
    <property type="protein sequence ID" value="CAA0084569.1"/>
    <property type="molecule type" value="Genomic_DNA"/>
</dbReference>
<dbReference type="Gene3D" id="2.40.420.20">
    <property type="match status" value="1"/>
</dbReference>
<dbReference type="Pfam" id="PF25876">
    <property type="entry name" value="HH_MFP_RND"/>
    <property type="match status" value="1"/>
</dbReference>
<dbReference type="InterPro" id="IPR058625">
    <property type="entry name" value="MdtA-like_BSH"/>
</dbReference>
<feature type="domain" description="Multidrug resistance protein MdtA-like alpha-helical hairpin" evidence="5">
    <location>
        <begin position="99"/>
        <end position="168"/>
    </location>
</feature>
<dbReference type="GO" id="GO:0005886">
    <property type="term" value="C:plasma membrane"/>
    <property type="evidence" value="ECO:0007669"/>
    <property type="project" value="TreeGrafter"/>
</dbReference>
<keyword evidence="4" id="KW-0732">Signal</keyword>
<evidence type="ECO:0000259" key="5">
    <source>
        <dbReference type="Pfam" id="PF25876"/>
    </source>
</evidence>
<evidence type="ECO:0000256" key="4">
    <source>
        <dbReference type="SAM" id="SignalP"/>
    </source>
</evidence>
<evidence type="ECO:0000256" key="2">
    <source>
        <dbReference type="ARBA" id="ARBA00009477"/>
    </source>
</evidence>
<gene>
    <name evidence="8" type="primary">bepF_1</name>
    <name evidence="8" type="ORF">DPBNPPHM_00744</name>
</gene>
<feature type="chain" id="PRO_5030137919" evidence="4">
    <location>
        <begin position="29"/>
        <end position="389"/>
    </location>
</feature>
<dbReference type="PANTHER" id="PTHR30158">
    <property type="entry name" value="ACRA/E-RELATED COMPONENT OF DRUG EFFLUX TRANSPORTER"/>
    <property type="match status" value="1"/>
</dbReference>
<dbReference type="OrthoDB" id="9800613at2"/>
<protein>
    <submittedName>
        <fullName evidence="8">Efflux pump periplasmic linker BepF</fullName>
    </submittedName>
</protein>
<name>A0A5S9N5K2_9GAMM</name>
<dbReference type="PROSITE" id="PS51257">
    <property type="entry name" value="PROKAR_LIPOPROTEIN"/>
    <property type="match status" value="1"/>
</dbReference>
<dbReference type="InterPro" id="IPR058626">
    <property type="entry name" value="MdtA-like_b-barrel"/>
</dbReference>
<dbReference type="InterPro" id="IPR058624">
    <property type="entry name" value="MdtA-like_HH"/>
</dbReference>
<dbReference type="GO" id="GO:0015562">
    <property type="term" value="F:efflux transmembrane transporter activity"/>
    <property type="evidence" value="ECO:0007669"/>
    <property type="project" value="InterPro"/>
</dbReference>
<dbReference type="SUPFAM" id="SSF111369">
    <property type="entry name" value="HlyD-like secretion proteins"/>
    <property type="match status" value="1"/>
</dbReference>
<feature type="region of interest" description="Disordered" evidence="3">
    <location>
        <begin position="364"/>
        <end position="389"/>
    </location>
</feature>
<proteinExistence type="inferred from homology"/>
<evidence type="ECO:0000313" key="8">
    <source>
        <dbReference type="EMBL" id="CAA0084569.1"/>
    </source>
</evidence>
<reference evidence="8 9" key="1">
    <citation type="submission" date="2019-11" db="EMBL/GenBank/DDBJ databases">
        <authorList>
            <person name="Holert J."/>
        </authorList>
    </citation>
    <scope>NUCLEOTIDE SEQUENCE [LARGE SCALE GENOMIC DNA]</scope>
    <source>
        <strain evidence="8">BC5_2</strain>
    </source>
</reference>
<comment type="similarity">
    <text evidence="2">Belongs to the membrane fusion protein (MFP) (TC 8.A.1) family.</text>
</comment>
<organism evidence="8 9">
    <name type="scientific">BD1-7 clade bacterium</name>
    <dbReference type="NCBI Taxonomy" id="2029982"/>
    <lineage>
        <taxon>Bacteria</taxon>
        <taxon>Pseudomonadati</taxon>
        <taxon>Pseudomonadota</taxon>
        <taxon>Gammaproteobacteria</taxon>
        <taxon>Cellvibrionales</taxon>
        <taxon>Spongiibacteraceae</taxon>
        <taxon>BD1-7 clade</taxon>
    </lineage>
</organism>
<dbReference type="Gene3D" id="1.10.287.470">
    <property type="entry name" value="Helix hairpin bin"/>
    <property type="match status" value="1"/>
</dbReference>
<evidence type="ECO:0000259" key="7">
    <source>
        <dbReference type="Pfam" id="PF25944"/>
    </source>
</evidence>